<dbReference type="SUPFAM" id="SSF56784">
    <property type="entry name" value="HAD-like"/>
    <property type="match status" value="1"/>
</dbReference>
<dbReference type="Pfam" id="PF00702">
    <property type="entry name" value="Hydrolase"/>
    <property type="match status" value="1"/>
</dbReference>
<keyword evidence="7" id="KW-1003">Cell membrane</keyword>
<protein>
    <submittedName>
        <fullName evidence="9">Heavy metal translocating P-type ATPase</fullName>
    </submittedName>
</protein>
<dbReference type="InterPro" id="IPR044492">
    <property type="entry name" value="P_typ_ATPase_HD_dom"/>
</dbReference>
<keyword evidence="5 7" id="KW-1133">Transmembrane helix</keyword>
<dbReference type="InterPro" id="IPR027256">
    <property type="entry name" value="P-typ_ATPase_IB"/>
</dbReference>
<keyword evidence="3 7" id="KW-0812">Transmembrane</keyword>
<dbReference type="GO" id="GO:0005886">
    <property type="term" value="C:plasma membrane"/>
    <property type="evidence" value="ECO:0007669"/>
    <property type="project" value="UniProtKB-SubCell"/>
</dbReference>
<dbReference type="GO" id="GO:0005524">
    <property type="term" value="F:ATP binding"/>
    <property type="evidence" value="ECO:0007669"/>
    <property type="project" value="UniProtKB-UniRule"/>
</dbReference>
<dbReference type="InterPro" id="IPR023214">
    <property type="entry name" value="HAD_sf"/>
</dbReference>
<evidence type="ECO:0000256" key="2">
    <source>
        <dbReference type="ARBA" id="ARBA00006024"/>
    </source>
</evidence>
<comment type="caution">
    <text evidence="9">The sequence shown here is derived from an EMBL/GenBank/DDBJ whole genome shotgun (WGS) entry which is preliminary data.</text>
</comment>
<keyword evidence="7" id="KW-0067">ATP-binding</keyword>
<dbReference type="Pfam" id="PF00122">
    <property type="entry name" value="E1-E2_ATPase"/>
    <property type="match status" value="1"/>
</dbReference>
<dbReference type="GO" id="GO:0046872">
    <property type="term" value="F:metal ion binding"/>
    <property type="evidence" value="ECO:0007669"/>
    <property type="project" value="UniProtKB-KW"/>
</dbReference>
<organism evidence="9 10">
    <name type="scientific">Fusobacterium animalis F0419</name>
    <dbReference type="NCBI Taxonomy" id="999414"/>
    <lineage>
        <taxon>Bacteria</taxon>
        <taxon>Fusobacteriati</taxon>
        <taxon>Fusobacteriota</taxon>
        <taxon>Fusobacteriia</taxon>
        <taxon>Fusobacteriales</taxon>
        <taxon>Fusobacteriaceae</taxon>
        <taxon>Fusobacterium</taxon>
    </lineage>
</organism>
<dbReference type="Proteomes" id="UP000004565">
    <property type="component" value="Unassembled WGS sequence"/>
</dbReference>
<dbReference type="NCBIfam" id="TIGR01494">
    <property type="entry name" value="ATPase_P-type"/>
    <property type="match status" value="1"/>
</dbReference>
<dbReference type="InterPro" id="IPR008250">
    <property type="entry name" value="ATPase_P-typ_transduc_dom_A_sf"/>
</dbReference>
<dbReference type="AlphaFoldDB" id="H1HE11"/>
<keyword evidence="7" id="KW-0479">Metal-binding</keyword>
<dbReference type="FunFam" id="2.70.150.10:FF:000002">
    <property type="entry name" value="Copper-transporting ATPase 1, putative"/>
    <property type="match status" value="1"/>
</dbReference>
<dbReference type="SFLD" id="SFLDS00003">
    <property type="entry name" value="Haloacid_Dehalogenase"/>
    <property type="match status" value="1"/>
</dbReference>
<name>H1HE11_9FUSO</name>
<dbReference type="Pfam" id="PF19991">
    <property type="entry name" value="HMA_2"/>
    <property type="match status" value="1"/>
</dbReference>
<dbReference type="SUPFAM" id="SSF81653">
    <property type="entry name" value="Calcium ATPase, transduction domain A"/>
    <property type="match status" value="1"/>
</dbReference>
<evidence type="ECO:0000256" key="4">
    <source>
        <dbReference type="ARBA" id="ARBA00022967"/>
    </source>
</evidence>
<feature type="domain" description="P-type ATPase A" evidence="8">
    <location>
        <begin position="236"/>
        <end position="328"/>
    </location>
</feature>
<evidence type="ECO:0000313" key="9">
    <source>
        <dbReference type="EMBL" id="EHO78641.1"/>
    </source>
</evidence>
<dbReference type="PRINTS" id="PR00119">
    <property type="entry name" value="CATATPASE"/>
</dbReference>
<dbReference type="Gene3D" id="3.40.1110.10">
    <property type="entry name" value="Calcium-transporting ATPase, cytoplasmic domain N"/>
    <property type="match status" value="1"/>
</dbReference>
<reference evidence="9 10" key="1">
    <citation type="submission" date="2011-12" db="EMBL/GenBank/DDBJ databases">
        <title>The Genome Sequence of Fusobacterium nucleatum subsp. animalis OT 420.</title>
        <authorList>
            <consortium name="The Broad Institute Genome Sequencing Platform"/>
            <person name="Earl A."/>
            <person name="Ward D."/>
            <person name="Feldgarden M."/>
            <person name="Gevers D."/>
            <person name="Izard J."/>
            <person name="Blanton J.M."/>
            <person name="Mathney J."/>
            <person name="Tanner A.C."/>
            <person name="Dewhirst F.E."/>
            <person name="Young S.K."/>
            <person name="Zeng Q."/>
            <person name="Gargeya S."/>
            <person name="Fitzgerald M."/>
            <person name="Haas B."/>
            <person name="Abouelleil A."/>
            <person name="Alvarado L."/>
            <person name="Arachchi H.M."/>
            <person name="Berlin A."/>
            <person name="Chapman S.B."/>
            <person name="Gearin G."/>
            <person name="Goldberg J."/>
            <person name="Griggs A."/>
            <person name="Gujja S."/>
            <person name="Hansen M."/>
            <person name="Heiman D."/>
            <person name="Howarth C."/>
            <person name="Larimer J."/>
            <person name="Lui A."/>
            <person name="MacDonald P.J.P."/>
            <person name="McCowen C."/>
            <person name="Montmayeur A."/>
            <person name="Murphy C."/>
            <person name="Neiman D."/>
            <person name="Pearson M."/>
            <person name="Priest M."/>
            <person name="Roberts A."/>
            <person name="Saif S."/>
            <person name="Shea T."/>
            <person name="Sisk P."/>
            <person name="Stolte C."/>
            <person name="Sykes S."/>
            <person name="Wortman J."/>
            <person name="Nusbaum C."/>
            <person name="Birren B."/>
        </authorList>
    </citation>
    <scope>NUCLEOTIDE SEQUENCE [LARGE SCALE GENOMIC DNA]</scope>
    <source>
        <strain evidence="10">F0419</strain>
    </source>
</reference>
<keyword evidence="4" id="KW-1278">Translocase</keyword>
<feature type="transmembrane region" description="Helical" evidence="7">
    <location>
        <begin position="685"/>
        <end position="709"/>
    </location>
</feature>
<keyword evidence="6 7" id="KW-0472">Membrane</keyword>
<dbReference type="InterPro" id="IPR018303">
    <property type="entry name" value="ATPase_P-typ_P_site"/>
</dbReference>
<comment type="subcellular location">
    <subcellularLocation>
        <location evidence="7">Cell membrane</location>
    </subcellularLocation>
    <subcellularLocation>
        <location evidence="1">Membrane</location>
    </subcellularLocation>
</comment>
<dbReference type="CDD" id="cd07550">
    <property type="entry name" value="P-type_ATPase_HM"/>
    <property type="match status" value="1"/>
</dbReference>
<dbReference type="PROSITE" id="PS00154">
    <property type="entry name" value="ATPASE_E1_E2"/>
    <property type="match status" value="1"/>
</dbReference>
<evidence type="ECO:0000259" key="8">
    <source>
        <dbReference type="Pfam" id="PF00122"/>
    </source>
</evidence>
<dbReference type="RefSeq" id="WP_005909402.1">
    <property type="nucleotide sequence ID" value="NZ_AKCE01000001.1"/>
</dbReference>
<dbReference type="NCBIfam" id="TIGR01525">
    <property type="entry name" value="ATPase-IB_hvy"/>
    <property type="match status" value="1"/>
</dbReference>
<dbReference type="SFLD" id="SFLDG00002">
    <property type="entry name" value="C1.7:_P-type_atpase_like"/>
    <property type="match status" value="1"/>
</dbReference>
<comment type="similarity">
    <text evidence="2 7">Belongs to the cation transport ATPase (P-type) (TC 3.A.3) family. Type IB subfamily.</text>
</comment>
<dbReference type="InterPro" id="IPR001757">
    <property type="entry name" value="P_typ_ATPase"/>
</dbReference>
<dbReference type="InterPro" id="IPR051014">
    <property type="entry name" value="Cation_Transport_ATPase_IB"/>
</dbReference>
<keyword evidence="7" id="KW-0547">Nucleotide-binding</keyword>
<dbReference type="PATRIC" id="fig|999414.3.peg.710"/>
<gene>
    <name evidence="9" type="ORF">HMPREF9942_00712</name>
</gene>
<dbReference type="Gene3D" id="2.70.150.10">
    <property type="entry name" value="Calcium-transporting ATPase, cytoplasmic transduction domain A"/>
    <property type="match status" value="1"/>
</dbReference>
<dbReference type="EMBL" id="AGEH01000009">
    <property type="protein sequence ID" value="EHO78641.1"/>
    <property type="molecule type" value="Genomic_DNA"/>
</dbReference>
<evidence type="ECO:0000313" key="10">
    <source>
        <dbReference type="Proteomes" id="UP000004565"/>
    </source>
</evidence>
<dbReference type="Gene3D" id="3.40.50.1000">
    <property type="entry name" value="HAD superfamily/HAD-like"/>
    <property type="match status" value="1"/>
</dbReference>
<evidence type="ECO:0000256" key="7">
    <source>
        <dbReference type="RuleBase" id="RU362081"/>
    </source>
</evidence>
<accession>H1HE11</accession>
<evidence type="ECO:0000256" key="5">
    <source>
        <dbReference type="ARBA" id="ARBA00022989"/>
    </source>
</evidence>
<sequence>MKNDNLLTCEIVHRLRGRIRIKSKAFKYVGNSLKSEIEKQLLQVRYIKSVEISLITGTILIYFEDVSLSDQNLINLIQNTLNSHIFEICKNEKVEKSSKYVIERKLQEESPKEIVKKIIATAGLLGYNLFFKPKSTVALTGIRRFLNYNTLSTLALAMPVLKNGVNSLIKNKRPNADTLSSSAIISSILLGKESAALTIMFLEEVSELLTVYTMEKTRGAIKDMLSVGENYVWKEISEDNVKRVPIEEIQKDDIIVVQTGEKISVDGKIIKGEALIDQSSITGEYMPIKKSKGDDVYAGTIVKNGNISIIAEKVGDDRTVSRIIKLVEDANSNKADIQNYADTFSAQLIPLNFILAGIVYASTRSLTKAMSMLVIDYSCGIRLSTAVAFSAAINTAAKNGILVKGSNFIEELSKAETVIFDKTGTITEGKPKVQSIEIFDNSISENEMIGLAGAAEEQSSHPLATAIMSEIKDRGIEIPKHNKIKTVVSRGVETKIGKGKDAITIRVGSKKYMLENNVDLTLATNAERGIISRGEIGLYVAQNEKIIGLIGVSDPPRENIKKAINRLRNYGVDDIVLLTGDLRQQAETIASRMSIDRYESELLPEDKAKNILKFQSKGSNVIMIGDGVNDAPALSYANVGVALGSTRTDVAMEAADITIKQDNPLLVPGVIGLSKNTVKTIKENFAMVIGLNTFALVLGATGILAPIYASVLHNSTTILVVMNSLKLLKYDIKTN</sequence>
<comment type="caution">
    <text evidence="7">Lacks conserved residue(s) required for the propagation of feature annotation.</text>
</comment>
<dbReference type="InterPro" id="IPR023299">
    <property type="entry name" value="ATPase_P-typ_cyto_dom_N"/>
</dbReference>
<evidence type="ECO:0000256" key="6">
    <source>
        <dbReference type="ARBA" id="ARBA00023136"/>
    </source>
</evidence>
<evidence type="ECO:0000256" key="3">
    <source>
        <dbReference type="ARBA" id="ARBA00022692"/>
    </source>
</evidence>
<dbReference type="InterPro" id="IPR059000">
    <property type="entry name" value="ATPase_P-type_domA"/>
</dbReference>
<dbReference type="SFLD" id="SFLDF00027">
    <property type="entry name" value="p-type_atpase"/>
    <property type="match status" value="1"/>
</dbReference>
<dbReference type="PANTHER" id="PTHR48085">
    <property type="entry name" value="CADMIUM/ZINC-TRANSPORTING ATPASE HMA2-RELATED"/>
    <property type="match status" value="1"/>
</dbReference>
<dbReference type="InterPro" id="IPR036412">
    <property type="entry name" value="HAD-like_sf"/>
</dbReference>
<dbReference type="GO" id="GO:0016887">
    <property type="term" value="F:ATP hydrolysis activity"/>
    <property type="evidence" value="ECO:0007669"/>
    <property type="project" value="InterPro"/>
</dbReference>
<dbReference type="PANTHER" id="PTHR48085:SF5">
    <property type="entry name" value="CADMIUM_ZINC-TRANSPORTING ATPASE HMA4-RELATED"/>
    <property type="match status" value="1"/>
</dbReference>
<dbReference type="GO" id="GO:0019829">
    <property type="term" value="F:ATPase-coupled monoatomic cation transmembrane transporter activity"/>
    <property type="evidence" value="ECO:0007669"/>
    <property type="project" value="InterPro"/>
</dbReference>
<proteinExistence type="inferred from homology"/>
<dbReference type="HOGENOM" id="CLU_001771_6_3_0"/>
<evidence type="ECO:0000256" key="1">
    <source>
        <dbReference type="ARBA" id="ARBA00004370"/>
    </source>
</evidence>